<dbReference type="OrthoDB" id="442947at2759"/>
<organism evidence="5 6">
    <name type="scientific">Dioscorea zingiberensis</name>
    <dbReference type="NCBI Taxonomy" id="325984"/>
    <lineage>
        <taxon>Eukaryota</taxon>
        <taxon>Viridiplantae</taxon>
        <taxon>Streptophyta</taxon>
        <taxon>Embryophyta</taxon>
        <taxon>Tracheophyta</taxon>
        <taxon>Spermatophyta</taxon>
        <taxon>Magnoliopsida</taxon>
        <taxon>Liliopsida</taxon>
        <taxon>Dioscoreales</taxon>
        <taxon>Dioscoreaceae</taxon>
        <taxon>Dioscorea</taxon>
    </lineage>
</organism>
<protein>
    <recommendedName>
        <fullName evidence="4">K Homology domain-containing protein</fullName>
    </recommendedName>
</protein>
<dbReference type="Proteomes" id="UP001085076">
    <property type="component" value="Miscellaneous, Linkage group lg02"/>
</dbReference>
<reference evidence="5" key="2">
    <citation type="journal article" date="2022" name="Hortic Res">
        <title>The genome of Dioscorea zingiberensis sheds light on the biosynthesis, origin and evolution of the medicinally important diosgenin saponins.</title>
        <authorList>
            <person name="Li Y."/>
            <person name="Tan C."/>
            <person name="Li Z."/>
            <person name="Guo J."/>
            <person name="Li S."/>
            <person name="Chen X."/>
            <person name="Wang C."/>
            <person name="Dai X."/>
            <person name="Yang H."/>
            <person name="Song W."/>
            <person name="Hou L."/>
            <person name="Xu J."/>
            <person name="Tong Z."/>
            <person name="Xu A."/>
            <person name="Yuan X."/>
            <person name="Wang W."/>
            <person name="Yang Q."/>
            <person name="Chen L."/>
            <person name="Sun Z."/>
            <person name="Wang K."/>
            <person name="Pan B."/>
            <person name="Chen J."/>
            <person name="Bao Y."/>
            <person name="Liu F."/>
            <person name="Qi X."/>
            <person name="Gang D.R."/>
            <person name="Wen J."/>
            <person name="Li J."/>
        </authorList>
    </citation>
    <scope>NUCLEOTIDE SEQUENCE</scope>
    <source>
        <strain evidence="5">Dzin_1.0</strain>
    </source>
</reference>
<feature type="compositionally biased region" description="Basic and acidic residues" evidence="3">
    <location>
        <begin position="101"/>
        <end position="113"/>
    </location>
</feature>
<feature type="domain" description="K Homology" evidence="4">
    <location>
        <begin position="429"/>
        <end position="504"/>
    </location>
</feature>
<dbReference type="CDD" id="cd22459">
    <property type="entry name" value="KH-I_PEPPER_rpt1_like"/>
    <property type="match status" value="1"/>
</dbReference>
<feature type="compositionally biased region" description="Basic and acidic residues" evidence="3">
    <location>
        <begin position="257"/>
        <end position="266"/>
    </location>
</feature>
<feature type="domain" description="K Homology" evidence="4">
    <location>
        <begin position="180"/>
        <end position="255"/>
    </location>
</feature>
<evidence type="ECO:0000313" key="6">
    <source>
        <dbReference type="Proteomes" id="UP001085076"/>
    </source>
</evidence>
<dbReference type="CDD" id="cd22460">
    <property type="entry name" value="KH-I_PEPPER_rpt2_like"/>
    <property type="match status" value="2"/>
</dbReference>
<dbReference type="GO" id="GO:0003723">
    <property type="term" value="F:RNA binding"/>
    <property type="evidence" value="ECO:0007669"/>
    <property type="project" value="UniProtKB-UniRule"/>
</dbReference>
<feature type="region of interest" description="Disordered" evidence="3">
    <location>
        <begin position="257"/>
        <end position="288"/>
    </location>
</feature>
<name>A0A9D5CXU8_9LILI</name>
<dbReference type="Pfam" id="PF00013">
    <property type="entry name" value="KH_1"/>
    <property type="match status" value="5"/>
</dbReference>
<feature type="compositionally biased region" description="Polar residues" evidence="3">
    <location>
        <begin position="26"/>
        <end position="39"/>
    </location>
</feature>
<evidence type="ECO:0000259" key="4">
    <source>
        <dbReference type="SMART" id="SM00322"/>
    </source>
</evidence>
<keyword evidence="6" id="KW-1185">Reference proteome</keyword>
<keyword evidence="2" id="KW-0694">RNA-binding</keyword>
<feature type="compositionally biased region" description="Basic and acidic residues" evidence="3">
    <location>
        <begin position="120"/>
        <end position="147"/>
    </location>
</feature>
<comment type="caution">
    <text evidence="5">The sequence shown here is derived from an EMBL/GenBank/DDBJ whole genome shotgun (WGS) entry which is preliminary data.</text>
</comment>
<dbReference type="InterPro" id="IPR004088">
    <property type="entry name" value="KH_dom_type_1"/>
</dbReference>
<feature type="region of interest" description="Disordered" evidence="3">
    <location>
        <begin position="1"/>
        <end position="43"/>
    </location>
</feature>
<dbReference type="InterPro" id="IPR036612">
    <property type="entry name" value="KH_dom_type_1_sf"/>
</dbReference>
<accession>A0A9D5CXU8</accession>
<feature type="domain" description="K Homology" evidence="4">
    <location>
        <begin position="344"/>
        <end position="417"/>
    </location>
</feature>
<dbReference type="SMART" id="SM00322">
    <property type="entry name" value="KH"/>
    <property type="match status" value="5"/>
</dbReference>
<dbReference type="Gene3D" id="3.30.310.210">
    <property type="match status" value="1"/>
</dbReference>
<dbReference type="EMBL" id="JAGGNH010000002">
    <property type="protein sequence ID" value="KAJ0980378.1"/>
    <property type="molecule type" value="Genomic_DNA"/>
</dbReference>
<dbReference type="Gene3D" id="3.30.1370.10">
    <property type="entry name" value="K Homology domain, type 1"/>
    <property type="match status" value="3"/>
</dbReference>
<dbReference type="InterPro" id="IPR004087">
    <property type="entry name" value="KH_dom"/>
</dbReference>
<feature type="region of interest" description="Disordered" evidence="3">
    <location>
        <begin position="101"/>
        <end position="147"/>
    </location>
</feature>
<gene>
    <name evidence="5" type="ORF">J5N97_008633</name>
</gene>
<dbReference type="AlphaFoldDB" id="A0A9D5CXU8"/>
<proteinExistence type="predicted"/>
<reference evidence="5" key="1">
    <citation type="submission" date="2021-03" db="EMBL/GenBank/DDBJ databases">
        <authorList>
            <person name="Li Z."/>
            <person name="Yang C."/>
        </authorList>
    </citation>
    <scope>NUCLEOTIDE SEQUENCE</scope>
    <source>
        <strain evidence="5">Dzin_1.0</strain>
        <tissue evidence="5">Leaf</tissue>
    </source>
</reference>
<dbReference type="SUPFAM" id="SSF54791">
    <property type="entry name" value="Eukaryotic type KH-domain (KH-domain type I)"/>
    <property type="match status" value="5"/>
</dbReference>
<evidence type="ECO:0000313" key="5">
    <source>
        <dbReference type="EMBL" id="KAJ0980378.1"/>
    </source>
</evidence>
<keyword evidence="1" id="KW-0677">Repeat</keyword>
<sequence>MAFQVTPSKRPYERNPLEPNGRGKWQKTTPSITQQNQSKGPPGPVVFRLLCPISKFGSIIGKGGGIIAKIRQDTTAKIRIEETIPGCDERVVVITCSESDVEAKNEHDQENDGQKSPAGDNKDTKDSDENDHEKEDPPALDASKPEKGALSAQKALLLVCERITEGEPENDSGEEVSKTSSVSIRLLVLSSQVGCLLGKGGSVIKQMSADSGAQIRILPRDKLPLCASPIDEIVQIAGGIDSVRKATQLVSQQLLEHPPRERELRDSFPGTNPSGSSSHPFAPVPRAEVPRGEVLPPPIHPFPVQGPPFSNRPYEAADHHLSIPPPIPRLHESGPPGQIQVSPEILSFRLLCSNDKVGSIIGKGGNIIRNLQHETSCEIKVLETTPESDDRIVVVSGPSLPDDRISPAQDAILRIQERIVMAASDNRESAVLSRLIVSSNQTGCLLGKGGSVIAEMRKHSGAHIRILGKDQVPKSVSDNDEVVQITGEFRAIQEALLQITTQLRHHLFRDKIPAMNQIGRPPFVDRIPPFGSYMGRRESSPPRLLHNLPPSFHNYDSMGRPHEDRPGFGPMHGPGMAPHNFDRFLPPPWAPQGMRDAGGSMPIPDYAGAPQRRIGGYPGGGQPPVITSTTVDVVVPRSLVPMICGEDGGCLKKIREISEAKITITEPRPEATETVIIISGTPDQTHAAQSLIQAFVLSESESP</sequence>
<feature type="domain" description="K Homology" evidence="4">
    <location>
        <begin position="43"/>
        <end position="113"/>
    </location>
</feature>
<evidence type="ECO:0000256" key="1">
    <source>
        <dbReference type="ARBA" id="ARBA00022737"/>
    </source>
</evidence>
<dbReference type="PROSITE" id="PS50084">
    <property type="entry name" value="KH_TYPE_1"/>
    <property type="match status" value="5"/>
</dbReference>
<evidence type="ECO:0000256" key="2">
    <source>
        <dbReference type="PROSITE-ProRule" id="PRU00117"/>
    </source>
</evidence>
<feature type="compositionally biased region" description="Polar residues" evidence="3">
    <location>
        <begin position="269"/>
        <end position="279"/>
    </location>
</feature>
<dbReference type="PANTHER" id="PTHR10288">
    <property type="entry name" value="KH DOMAIN CONTAINING RNA BINDING PROTEIN"/>
    <property type="match status" value="1"/>
</dbReference>
<evidence type="ECO:0000256" key="3">
    <source>
        <dbReference type="SAM" id="MobiDB-lite"/>
    </source>
</evidence>
<feature type="domain" description="K Homology" evidence="4">
    <location>
        <begin position="627"/>
        <end position="697"/>
    </location>
</feature>